<dbReference type="InterPro" id="IPR036388">
    <property type="entry name" value="WH-like_DNA-bd_sf"/>
</dbReference>
<dbReference type="AlphaFoldDB" id="F3G4U7"/>
<dbReference type="Pfam" id="PF13730">
    <property type="entry name" value="HTH_36"/>
    <property type="match status" value="1"/>
</dbReference>
<evidence type="ECO:0000313" key="2">
    <source>
        <dbReference type="EMBL" id="EGH42097.1"/>
    </source>
</evidence>
<dbReference type="HOGENOM" id="CLU_120503_0_0_6"/>
<feature type="compositionally biased region" description="Basic and acidic residues" evidence="1">
    <location>
        <begin position="159"/>
        <end position="169"/>
    </location>
</feature>
<sequence length="169" mass="18693">MGMTTAKAKKPIAAENKAIEQRWGKDLVAAGWTAIPNVLFECSQQLGLKHLDVVIILHLAGYWWHAGNDPFPTKETLAKKIGVTPRTIQRSIAELEKKEYITRQARKSKLGGNLANSYSFEGIIKAATPFAKVMVDAREKQKANGDGRAKPKKPTALELVKKDDSVVER</sequence>
<proteinExistence type="predicted"/>
<keyword evidence="3" id="KW-1185">Reference proteome</keyword>
<reference evidence="2 3" key="1">
    <citation type="journal article" date="2011" name="PLoS Pathog.">
        <title>Dynamic evolution of pathogenicity revealed by sequencing and comparative genomics of 19 Pseudomonas syringae isolates.</title>
        <authorList>
            <person name="Baltrus D.A."/>
            <person name="Nishimura M.T."/>
            <person name="Romanchuk A."/>
            <person name="Chang J.H."/>
            <person name="Mukhtar M.S."/>
            <person name="Cherkis K."/>
            <person name="Roach J."/>
            <person name="Grant S.R."/>
            <person name="Jones C.D."/>
            <person name="Dangl J.L."/>
        </authorList>
    </citation>
    <scope>NUCLEOTIDE SEQUENCE [LARGE SCALE GENOMIC DNA]</scope>
    <source>
        <strain evidence="2 3">1704B</strain>
    </source>
</reference>
<comment type="caution">
    <text evidence="2">The sequence shown here is derived from an EMBL/GenBank/DDBJ whole genome shotgun (WGS) entry which is preliminary data.</text>
</comment>
<dbReference type="InterPro" id="IPR036390">
    <property type="entry name" value="WH_DNA-bd_sf"/>
</dbReference>
<dbReference type="SUPFAM" id="SSF46785">
    <property type="entry name" value="Winged helix' DNA-binding domain"/>
    <property type="match status" value="1"/>
</dbReference>
<dbReference type="EMBL" id="AEAI01000319">
    <property type="protein sequence ID" value="EGH42097.1"/>
    <property type="molecule type" value="Genomic_DNA"/>
</dbReference>
<protein>
    <submittedName>
        <fullName evidence="2">AsnC family transcriptional regulator</fullName>
    </submittedName>
</protein>
<organism evidence="2 3">
    <name type="scientific">Pseudomonas syringae pv. pisi str. 1704B</name>
    <dbReference type="NCBI Taxonomy" id="629263"/>
    <lineage>
        <taxon>Bacteria</taxon>
        <taxon>Pseudomonadati</taxon>
        <taxon>Pseudomonadota</taxon>
        <taxon>Gammaproteobacteria</taxon>
        <taxon>Pseudomonadales</taxon>
        <taxon>Pseudomonadaceae</taxon>
        <taxon>Pseudomonas</taxon>
        <taxon>Pseudomonas syringae</taxon>
    </lineage>
</organism>
<feature type="compositionally biased region" description="Basic and acidic residues" evidence="1">
    <location>
        <begin position="139"/>
        <end position="149"/>
    </location>
</feature>
<dbReference type="PATRIC" id="fig|629263.4.peg.1098"/>
<dbReference type="BioCyc" id="PSYR629263:G11X0-1208-MONOMER"/>
<gene>
    <name evidence="2" type="ORF">PSYPI_06635</name>
</gene>
<evidence type="ECO:0000256" key="1">
    <source>
        <dbReference type="SAM" id="MobiDB-lite"/>
    </source>
</evidence>
<accession>F3G4U7</accession>
<evidence type="ECO:0000313" key="3">
    <source>
        <dbReference type="Proteomes" id="UP000004986"/>
    </source>
</evidence>
<name>F3G4U7_PSESJ</name>
<dbReference type="Gene3D" id="1.10.10.10">
    <property type="entry name" value="Winged helix-like DNA-binding domain superfamily/Winged helix DNA-binding domain"/>
    <property type="match status" value="1"/>
</dbReference>
<dbReference type="Proteomes" id="UP000004986">
    <property type="component" value="Unassembled WGS sequence"/>
</dbReference>
<feature type="region of interest" description="Disordered" evidence="1">
    <location>
        <begin position="139"/>
        <end position="169"/>
    </location>
</feature>